<dbReference type="GO" id="GO:0005576">
    <property type="term" value="C:extracellular region"/>
    <property type="evidence" value="ECO:0007669"/>
    <property type="project" value="UniProtKB-SubCell"/>
</dbReference>
<dbReference type="PANTHER" id="PTHR10339">
    <property type="entry name" value="ADP-RIBOSYLTRANSFERASE"/>
    <property type="match status" value="1"/>
</dbReference>
<dbReference type="GO" id="GO:0003950">
    <property type="term" value="F:NAD+ poly-ADP-ribosyltransferase activity"/>
    <property type="evidence" value="ECO:0007669"/>
    <property type="project" value="TreeGrafter"/>
</dbReference>
<organism evidence="11 13">
    <name type="scientific">Rotaria sordida</name>
    <dbReference type="NCBI Taxonomy" id="392033"/>
    <lineage>
        <taxon>Eukaryota</taxon>
        <taxon>Metazoa</taxon>
        <taxon>Spiralia</taxon>
        <taxon>Gnathifera</taxon>
        <taxon>Rotifera</taxon>
        <taxon>Eurotatoria</taxon>
        <taxon>Bdelloidea</taxon>
        <taxon>Philodinida</taxon>
        <taxon>Philodinidae</taxon>
        <taxon>Rotaria</taxon>
    </lineage>
</organism>
<dbReference type="EMBL" id="CAJNOH010002596">
    <property type="protein sequence ID" value="CAF1301585.1"/>
    <property type="molecule type" value="Genomic_DNA"/>
</dbReference>
<evidence type="ECO:0000256" key="8">
    <source>
        <dbReference type="ARBA" id="ARBA00023026"/>
    </source>
</evidence>
<evidence type="ECO:0000256" key="2">
    <source>
        <dbReference type="ARBA" id="ARBA00009558"/>
    </source>
</evidence>
<proteinExistence type="inferred from homology"/>
<evidence type="ECO:0000256" key="4">
    <source>
        <dbReference type="ARBA" id="ARBA00022656"/>
    </source>
</evidence>
<dbReference type="PANTHER" id="PTHR10339:SF25">
    <property type="entry name" value="SECRETED EXOENZYME S"/>
    <property type="match status" value="1"/>
</dbReference>
<reference evidence="11" key="1">
    <citation type="submission" date="2021-02" db="EMBL/GenBank/DDBJ databases">
        <authorList>
            <person name="Nowell W R."/>
        </authorList>
    </citation>
    <scope>NUCLEOTIDE SEQUENCE</scope>
</reference>
<dbReference type="GO" id="GO:0016779">
    <property type="term" value="F:nucleotidyltransferase activity"/>
    <property type="evidence" value="ECO:0007669"/>
    <property type="project" value="UniProtKB-KW"/>
</dbReference>
<gene>
    <name evidence="12" type="ORF">JXQ802_LOCUS45557</name>
    <name evidence="11" type="ORF">PYM288_LOCUS29939</name>
</gene>
<dbReference type="InterPro" id="IPR050999">
    <property type="entry name" value="ADP-ribosyltransferase_ARG"/>
</dbReference>
<dbReference type="EC" id="2.4.2.31" evidence="10"/>
<keyword evidence="10" id="KW-0521">NADP</keyword>
<evidence type="ECO:0000256" key="3">
    <source>
        <dbReference type="ARBA" id="ARBA00022525"/>
    </source>
</evidence>
<dbReference type="Pfam" id="PF01129">
    <property type="entry name" value="ART"/>
    <property type="match status" value="1"/>
</dbReference>
<name>A0A815DST3_9BILA</name>
<keyword evidence="5 10" id="KW-0328">Glycosyltransferase</keyword>
<evidence type="ECO:0000313" key="13">
    <source>
        <dbReference type="Proteomes" id="UP000663854"/>
    </source>
</evidence>
<dbReference type="Proteomes" id="UP000663870">
    <property type="component" value="Unassembled WGS sequence"/>
</dbReference>
<comment type="similarity">
    <text evidence="2 10">Belongs to the Arg-specific ADP-ribosyltransferase family.</text>
</comment>
<dbReference type="PROSITE" id="PS51996">
    <property type="entry name" value="TR_MART"/>
    <property type="match status" value="1"/>
</dbReference>
<dbReference type="GO" id="GO:0106274">
    <property type="term" value="F:NAD+-protein-arginine ADP-ribosyltransferase activity"/>
    <property type="evidence" value="ECO:0007669"/>
    <property type="project" value="UniProtKB-EC"/>
</dbReference>
<keyword evidence="10" id="KW-0520">NAD</keyword>
<keyword evidence="7" id="KW-0548">Nucleotidyltransferase</keyword>
<keyword evidence="14" id="KW-1185">Reference proteome</keyword>
<comment type="catalytic activity">
    <reaction evidence="9 10">
        <text>L-arginyl-[protein] + NAD(+) = N(omega)-(ADP-D-ribosyl)-L-arginyl-[protein] + nicotinamide + H(+)</text>
        <dbReference type="Rhea" id="RHEA:19149"/>
        <dbReference type="Rhea" id="RHEA-COMP:10532"/>
        <dbReference type="Rhea" id="RHEA-COMP:15087"/>
        <dbReference type="ChEBI" id="CHEBI:15378"/>
        <dbReference type="ChEBI" id="CHEBI:17154"/>
        <dbReference type="ChEBI" id="CHEBI:29965"/>
        <dbReference type="ChEBI" id="CHEBI:57540"/>
        <dbReference type="ChEBI" id="CHEBI:142554"/>
        <dbReference type="EC" id="2.4.2.31"/>
    </reaction>
</comment>
<keyword evidence="3" id="KW-0964">Secreted</keyword>
<comment type="subcellular location">
    <subcellularLocation>
        <location evidence="1">Secreted</location>
    </subcellularLocation>
</comment>
<dbReference type="AlphaFoldDB" id="A0A815DST3"/>
<evidence type="ECO:0000256" key="6">
    <source>
        <dbReference type="ARBA" id="ARBA00022679"/>
    </source>
</evidence>
<evidence type="ECO:0000256" key="1">
    <source>
        <dbReference type="ARBA" id="ARBA00004613"/>
    </source>
</evidence>
<evidence type="ECO:0000256" key="10">
    <source>
        <dbReference type="RuleBase" id="RU361228"/>
    </source>
</evidence>
<dbReference type="EMBL" id="CAJNOL010003811">
    <property type="protein sequence ID" value="CAF1574784.1"/>
    <property type="molecule type" value="Genomic_DNA"/>
</dbReference>
<dbReference type="Proteomes" id="UP000663854">
    <property type="component" value="Unassembled WGS sequence"/>
</dbReference>
<evidence type="ECO:0000256" key="5">
    <source>
        <dbReference type="ARBA" id="ARBA00022676"/>
    </source>
</evidence>
<evidence type="ECO:0000313" key="11">
    <source>
        <dbReference type="EMBL" id="CAF1301585.1"/>
    </source>
</evidence>
<comment type="caution">
    <text evidence="11">The sequence shown here is derived from an EMBL/GenBank/DDBJ whole genome shotgun (WGS) entry which is preliminary data.</text>
</comment>
<accession>A0A815DST3</accession>
<evidence type="ECO:0000313" key="14">
    <source>
        <dbReference type="Proteomes" id="UP000663870"/>
    </source>
</evidence>
<evidence type="ECO:0000256" key="7">
    <source>
        <dbReference type="ARBA" id="ARBA00022695"/>
    </source>
</evidence>
<evidence type="ECO:0000256" key="9">
    <source>
        <dbReference type="ARBA" id="ARBA00047597"/>
    </source>
</evidence>
<protein>
    <recommendedName>
        <fullName evidence="10">NAD(P)(+)--arginine ADP-ribosyltransferase</fullName>
        <ecNumber evidence="10">2.4.2.31</ecNumber>
    </recommendedName>
    <alternativeName>
        <fullName evidence="10">Mono(ADP-ribosyl)transferase</fullName>
    </alternativeName>
</protein>
<keyword evidence="8" id="KW-0843">Virulence</keyword>
<evidence type="ECO:0000313" key="12">
    <source>
        <dbReference type="EMBL" id="CAF1574784.1"/>
    </source>
</evidence>
<sequence length="283" mass="32279">MLYLDCSTQMPTSSSSKITISGRFLDADKERLILSLPLEGYAKKPLVSLNEAVARVANMVHEVEKRVWIAMERSRSPPDGLEQNESAAVRLYTAEWDAGYDSLYKLLNETLRLEDRKKLIPWFSYLKLLLTALFKLPSFRGTVWRGVQVNLYSSYNVGSHITWWAFSSCSGSRKIAEEQFLSSSRVSTLFEIECLNGKSIKQHSFYGQEEEILLLPSSYFEVVRKRMVVDDLCVIYLRELLPPFSLLEPPFPMDENPSMSNAAADNKTAPILIGKSHMNEYLI</sequence>
<keyword evidence="6 10" id="KW-0808">Transferase</keyword>
<keyword evidence="4" id="KW-0800">Toxin</keyword>
<dbReference type="InterPro" id="IPR000768">
    <property type="entry name" value="ART"/>
</dbReference>
<dbReference type="Gene3D" id="3.90.176.10">
    <property type="entry name" value="Toxin ADP-ribosyltransferase, Chain A, domain 1"/>
    <property type="match status" value="1"/>
</dbReference>
<dbReference type="SUPFAM" id="SSF56399">
    <property type="entry name" value="ADP-ribosylation"/>
    <property type="match status" value="1"/>
</dbReference>
<dbReference type="GO" id="GO:0090729">
    <property type="term" value="F:toxin activity"/>
    <property type="evidence" value="ECO:0007669"/>
    <property type="project" value="UniProtKB-KW"/>
</dbReference>